<dbReference type="RefSeq" id="WP_188339654.1">
    <property type="nucleotide sequence ID" value="NZ_CP061281.1"/>
</dbReference>
<dbReference type="PANTHER" id="PTHR12277">
    <property type="entry name" value="ALPHA/BETA HYDROLASE DOMAIN-CONTAINING PROTEIN"/>
    <property type="match status" value="1"/>
</dbReference>
<keyword evidence="3" id="KW-0378">Hydrolase</keyword>
<dbReference type="Proteomes" id="UP000516428">
    <property type="component" value="Chromosome"/>
</dbReference>
<evidence type="ECO:0000313" key="3">
    <source>
        <dbReference type="EMBL" id="QNS06978.1"/>
    </source>
</evidence>
<dbReference type="InterPro" id="IPR029058">
    <property type="entry name" value="AB_hydrolase_fold"/>
</dbReference>
<dbReference type="InterPro" id="IPR022742">
    <property type="entry name" value="Hydrolase_4"/>
</dbReference>
<gene>
    <name evidence="3" type="ORF">IAG42_27585</name>
</gene>
<evidence type="ECO:0000313" key="4">
    <source>
        <dbReference type="Proteomes" id="UP000516428"/>
    </source>
</evidence>
<dbReference type="EMBL" id="CP061281">
    <property type="protein sequence ID" value="QNS06978.1"/>
    <property type="molecule type" value="Genomic_DNA"/>
</dbReference>
<evidence type="ECO:0000259" key="2">
    <source>
        <dbReference type="Pfam" id="PF12146"/>
    </source>
</evidence>
<dbReference type="GO" id="GO:0016787">
    <property type="term" value="F:hydrolase activity"/>
    <property type="evidence" value="ECO:0007669"/>
    <property type="project" value="UniProtKB-KW"/>
</dbReference>
<feature type="chain" id="PRO_5028991521" evidence="1">
    <location>
        <begin position="20"/>
        <end position="378"/>
    </location>
</feature>
<feature type="domain" description="Serine aminopeptidase S33" evidence="2">
    <location>
        <begin position="158"/>
        <end position="280"/>
    </location>
</feature>
<dbReference type="KEGG" id="sxn:IAG42_27585"/>
<feature type="signal peptide" evidence="1">
    <location>
        <begin position="1"/>
        <end position="19"/>
    </location>
</feature>
<sequence>MRTARATAAAVTTVTGVLAASIASIAAGRLASDAALKARAGRPLPTEPRLTVHAVAAGHVTLTRDLASLRPGTYGLAGDGYHAVVGPVVESVPHPADTVVRRLERVTHGALEPGAHAWLTPQVHIGDPASALGLEHADVDVPGELGALPAWFLPGPRDTWVITVHGLGTTREHPMNVMEFLHRQRFPVLDLAYRGDLGAPRSPDGLHHLGETEWRDLDAAIRYAVRFGARRVIVHGWSTGAAMALHAAGHCALRERIAGLVLDSPVLSWEATLRALARAHRTPRTLLPLAVRAAQGRTGLHADRLAEAADPQNLKVPTLVVHGPGDEVAPWTLSRRLAAARPELVTLHTVDDAPHNAMWNADPATYEETLRRFLTPLM</sequence>
<reference evidence="3 4" key="1">
    <citation type="submission" date="2020-09" db="EMBL/GenBank/DDBJ databases">
        <title>A novel species.</title>
        <authorList>
            <person name="Gao J."/>
        </authorList>
    </citation>
    <scope>NUCLEOTIDE SEQUENCE [LARGE SCALE GENOMIC DNA]</scope>
    <source>
        <strain evidence="3 4">CRXT-Y-14</strain>
    </source>
</reference>
<organism evidence="3 4">
    <name type="scientific">Streptomyces xanthii</name>
    <dbReference type="NCBI Taxonomy" id="2768069"/>
    <lineage>
        <taxon>Bacteria</taxon>
        <taxon>Bacillati</taxon>
        <taxon>Actinomycetota</taxon>
        <taxon>Actinomycetes</taxon>
        <taxon>Kitasatosporales</taxon>
        <taxon>Streptomycetaceae</taxon>
        <taxon>Streptomyces</taxon>
    </lineage>
</organism>
<dbReference type="SUPFAM" id="SSF53474">
    <property type="entry name" value="alpha/beta-Hydrolases"/>
    <property type="match status" value="1"/>
</dbReference>
<dbReference type="Gene3D" id="3.40.50.1820">
    <property type="entry name" value="alpha/beta hydrolase"/>
    <property type="match status" value="1"/>
</dbReference>
<name>A0A7H1BE23_9ACTN</name>
<dbReference type="Pfam" id="PF12146">
    <property type="entry name" value="Hydrolase_4"/>
    <property type="match status" value="1"/>
</dbReference>
<dbReference type="AlphaFoldDB" id="A0A7H1BE23"/>
<dbReference type="PANTHER" id="PTHR12277:SF79">
    <property type="entry name" value="XAA-PRO DIPEPTIDYL-PEPTIDASE-RELATED"/>
    <property type="match status" value="1"/>
</dbReference>
<accession>A0A7H1BE23</accession>
<keyword evidence="4" id="KW-1185">Reference proteome</keyword>
<keyword evidence="1" id="KW-0732">Signal</keyword>
<evidence type="ECO:0000256" key="1">
    <source>
        <dbReference type="SAM" id="SignalP"/>
    </source>
</evidence>
<protein>
    <submittedName>
        <fullName evidence="3">Alpha/beta fold hydrolase</fullName>
    </submittedName>
</protein>
<proteinExistence type="predicted"/>